<name>A0A517ZSW3_9PLAN</name>
<evidence type="ECO:0000313" key="2">
    <source>
        <dbReference type="Proteomes" id="UP000319383"/>
    </source>
</evidence>
<keyword evidence="2" id="KW-1185">Reference proteome</keyword>
<dbReference type="KEGG" id="sdyn:Mal52_40720"/>
<accession>A0A517ZSW3</accession>
<gene>
    <name evidence="1" type="ORF">Mal52_40720</name>
</gene>
<dbReference type="Proteomes" id="UP000319383">
    <property type="component" value="Chromosome"/>
</dbReference>
<sequence>MRDRRTITLAIVTILLLKTNAAQLVTLIPASQTKIRSDTVNDRQQNDRTEKGIREIVLRREFTH</sequence>
<dbReference type="AlphaFoldDB" id="A0A517ZSW3"/>
<dbReference type="EMBL" id="CP036276">
    <property type="protein sequence ID" value="QDU45578.1"/>
    <property type="molecule type" value="Genomic_DNA"/>
</dbReference>
<proteinExistence type="predicted"/>
<evidence type="ECO:0000313" key="1">
    <source>
        <dbReference type="EMBL" id="QDU45578.1"/>
    </source>
</evidence>
<organism evidence="1 2">
    <name type="scientific">Symmachiella dynata</name>
    <dbReference type="NCBI Taxonomy" id="2527995"/>
    <lineage>
        <taxon>Bacteria</taxon>
        <taxon>Pseudomonadati</taxon>
        <taxon>Planctomycetota</taxon>
        <taxon>Planctomycetia</taxon>
        <taxon>Planctomycetales</taxon>
        <taxon>Planctomycetaceae</taxon>
        <taxon>Symmachiella</taxon>
    </lineage>
</organism>
<reference evidence="1 2" key="1">
    <citation type="submission" date="2019-02" db="EMBL/GenBank/DDBJ databases">
        <title>Deep-cultivation of Planctomycetes and their phenomic and genomic characterization uncovers novel biology.</title>
        <authorList>
            <person name="Wiegand S."/>
            <person name="Jogler M."/>
            <person name="Boedeker C."/>
            <person name="Pinto D."/>
            <person name="Vollmers J."/>
            <person name="Rivas-Marin E."/>
            <person name="Kohn T."/>
            <person name="Peeters S.H."/>
            <person name="Heuer A."/>
            <person name="Rast P."/>
            <person name="Oberbeckmann S."/>
            <person name="Bunk B."/>
            <person name="Jeske O."/>
            <person name="Meyerdierks A."/>
            <person name="Storesund J.E."/>
            <person name="Kallscheuer N."/>
            <person name="Luecker S."/>
            <person name="Lage O.M."/>
            <person name="Pohl T."/>
            <person name="Merkel B.J."/>
            <person name="Hornburger P."/>
            <person name="Mueller R.-W."/>
            <person name="Bruemmer F."/>
            <person name="Labrenz M."/>
            <person name="Spormann A.M."/>
            <person name="Op den Camp H."/>
            <person name="Overmann J."/>
            <person name="Amann R."/>
            <person name="Jetten M.S.M."/>
            <person name="Mascher T."/>
            <person name="Medema M.H."/>
            <person name="Devos D.P."/>
            <person name="Kaster A.-K."/>
            <person name="Ovreas L."/>
            <person name="Rohde M."/>
            <person name="Galperin M.Y."/>
            <person name="Jogler C."/>
        </authorList>
    </citation>
    <scope>NUCLEOTIDE SEQUENCE [LARGE SCALE GENOMIC DNA]</scope>
    <source>
        <strain evidence="1 2">Mal52</strain>
    </source>
</reference>
<protein>
    <submittedName>
        <fullName evidence="1">Uncharacterized protein</fullName>
    </submittedName>
</protein>